<evidence type="ECO:0000313" key="1">
    <source>
        <dbReference type="EMBL" id="KAA0709787.1"/>
    </source>
</evidence>
<name>A0A5A9NNK6_9TELE</name>
<gene>
    <name evidence="1" type="ORF">E1301_Tti022646</name>
</gene>
<dbReference type="EMBL" id="SOYY01000017">
    <property type="protein sequence ID" value="KAA0709787.1"/>
    <property type="molecule type" value="Genomic_DNA"/>
</dbReference>
<dbReference type="Proteomes" id="UP000324632">
    <property type="component" value="Chromosome 17"/>
</dbReference>
<comment type="caution">
    <text evidence="1">The sequence shown here is derived from an EMBL/GenBank/DDBJ whole genome shotgun (WGS) entry which is preliminary data.</text>
</comment>
<organism evidence="1 2">
    <name type="scientific">Triplophysa tibetana</name>
    <dbReference type="NCBI Taxonomy" id="1572043"/>
    <lineage>
        <taxon>Eukaryota</taxon>
        <taxon>Metazoa</taxon>
        <taxon>Chordata</taxon>
        <taxon>Craniata</taxon>
        <taxon>Vertebrata</taxon>
        <taxon>Euteleostomi</taxon>
        <taxon>Actinopterygii</taxon>
        <taxon>Neopterygii</taxon>
        <taxon>Teleostei</taxon>
        <taxon>Ostariophysi</taxon>
        <taxon>Cypriniformes</taxon>
        <taxon>Nemacheilidae</taxon>
        <taxon>Triplophysa</taxon>
    </lineage>
</organism>
<accession>A0A5A9NNK6</accession>
<sequence length="64" mass="6954">MFTYSNVLKEVFTCTETPVSSSEEVVSSSQRESVPRSVVLSCGCVCDERVAAVMNDSRRCDGGQ</sequence>
<proteinExistence type="predicted"/>
<protein>
    <submittedName>
        <fullName evidence="1">Uncharacterized protein</fullName>
    </submittedName>
</protein>
<reference evidence="1 2" key="1">
    <citation type="journal article" date="2019" name="Mol. Ecol. Resour.">
        <title>Chromosome-level genome assembly of Triplophysa tibetana, a fish adapted to the harsh high-altitude environment of the Tibetan Plateau.</title>
        <authorList>
            <person name="Yang X."/>
            <person name="Liu H."/>
            <person name="Ma Z."/>
            <person name="Zou Y."/>
            <person name="Zou M."/>
            <person name="Mao Y."/>
            <person name="Li X."/>
            <person name="Wang H."/>
            <person name="Chen T."/>
            <person name="Wang W."/>
            <person name="Yang R."/>
        </authorList>
    </citation>
    <scope>NUCLEOTIDE SEQUENCE [LARGE SCALE GENOMIC DNA]</scope>
    <source>
        <strain evidence="1">TTIB1903HZAU</strain>
        <tissue evidence="1">Muscle</tissue>
    </source>
</reference>
<dbReference type="AlphaFoldDB" id="A0A5A9NNK6"/>
<evidence type="ECO:0000313" key="2">
    <source>
        <dbReference type="Proteomes" id="UP000324632"/>
    </source>
</evidence>
<keyword evidence="2" id="KW-1185">Reference proteome</keyword>